<name>A0AAP3VA09_9FIRM</name>
<evidence type="ECO:0000313" key="2">
    <source>
        <dbReference type="EMBL" id="NSC26574.1"/>
    </source>
</evidence>
<dbReference type="Proteomes" id="UP001193670">
    <property type="component" value="Unassembled WGS sequence"/>
</dbReference>
<gene>
    <name evidence="2" type="ORF">G4319_04305</name>
    <name evidence="1" type="ORF">PNE45_11480</name>
</gene>
<reference evidence="2" key="2">
    <citation type="submission" date="2020-02" db="EMBL/GenBank/DDBJ databases">
        <authorList>
            <person name="Littmann E."/>
            <person name="Sorbara M."/>
        </authorList>
    </citation>
    <scope>NUCLEOTIDE SEQUENCE</scope>
    <source>
        <strain evidence="2">MSK.17.79</strain>
    </source>
</reference>
<proteinExistence type="predicted"/>
<evidence type="ECO:0000313" key="3">
    <source>
        <dbReference type="Proteomes" id="UP001212823"/>
    </source>
</evidence>
<comment type="caution">
    <text evidence="1">The sequence shown here is derived from an EMBL/GenBank/DDBJ whole genome shotgun (WGS) entry which is preliminary data.</text>
</comment>
<reference evidence="2" key="1">
    <citation type="journal article" date="2020" name="Cell Host Microbe">
        <title>Functional and Genomic Variation between Human-Derived Isolates of Lachnospiraceae Reveals Inter- and Intra-Species Diversity.</title>
        <authorList>
            <person name="Sorbara M.T."/>
            <person name="Littmann E.R."/>
            <person name="Fontana E."/>
            <person name="Moody T.U."/>
            <person name="Kohout C.E."/>
            <person name="Gjonbalaj M."/>
            <person name="Eaton V."/>
            <person name="Seok R."/>
            <person name="Leiner I.M."/>
            <person name="Pamer E.G."/>
        </authorList>
    </citation>
    <scope>NUCLEOTIDE SEQUENCE</scope>
    <source>
        <strain evidence="2">MSK.17.79</strain>
    </source>
</reference>
<protein>
    <submittedName>
        <fullName evidence="1">Uncharacterized protein</fullName>
    </submittedName>
</protein>
<dbReference type="EMBL" id="JAQLYE010000021">
    <property type="protein sequence ID" value="MDB8018645.1"/>
    <property type="molecule type" value="Genomic_DNA"/>
</dbReference>
<accession>A0AAP3VA09</accession>
<dbReference type="EMBL" id="JAAILW010000005">
    <property type="protein sequence ID" value="NSC26574.1"/>
    <property type="molecule type" value="Genomic_DNA"/>
</dbReference>
<dbReference type="Proteomes" id="UP001212823">
    <property type="component" value="Unassembled WGS sequence"/>
</dbReference>
<dbReference type="AlphaFoldDB" id="A0AAP3VA09"/>
<dbReference type="RefSeq" id="WP_173840162.1">
    <property type="nucleotide sequence ID" value="NZ_JAAILW010000005.1"/>
</dbReference>
<organism evidence="1 3">
    <name type="scientific">Agathobacter rectalis</name>
    <dbReference type="NCBI Taxonomy" id="39491"/>
    <lineage>
        <taxon>Bacteria</taxon>
        <taxon>Bacillati</taxon>
        <taxon>Bacillota</taxon>
        <taxon>Clostridia</taxon>
        <taxon>Lachnospirales</taxon>
        <taxon>Lachnospiraceae</taxon>
        <taxon>Agathobacter</taxon>
    </lineage>
</organism>
<reference evidence="1" key="3">
    <citation type="submission" date="2023-01" db="EMBL/GenBank/DDBJ databases">
        <title>Human gut microbiome strain richness.</title>
        <authorList>
            <person name="Chen-Liaw A."/>
        </authorList>
    </citation>
    <scope>NUCLEOTIDE SEQUENCE</scope>
    <source>
        <strain evidence="1">1001283st1_D2_1001283B150209_150212</strain>
    </source>
</reference>
<evidence type="ECO:0000313" key="1">
    <source>
        <dbReference type="EMBL" id="MDB8018645.1"/>
    </source>
</evidence>
<sequence>MKKDNKVENMAEFKFVKRENELETITKSLSDYNLVTFKSMDKSGLSHFLKKIMQLLWNENSVCFYIDGKSDLSLSKQIIGQVTLFSQNDKCESNRITKLLRETSTGDIIVDVVTSCLYALDMIPFLQGIGSVANGLMTSIADTIDSDKNHIDDFKTEKAIDSFFKKIHKKLDKQIYLLIDDPCEMKSFDRAFLAKIISDHHLKVLFALNCSKPQENAKFISDMKLSECVSISMCFLRPDDELICALYECYGQKFDKSLIPFFDIHDRNIHIIMSKIYGTAINMEHIDDKTTYLLKVLFTINTPIPEKILFNILKRQNLRTMEESNQDIAKRCTSAVGLNIVHKITYNINTEESYYLDKYYGLENINNITYAEKSKIITDTIAVMDYHIESLSIDLLKFAIDNLEHDYSHSKKYILALIRKQVPNSCIEFNYLDKLNFFEDINELMYVCGIYYNNGIYDKPFRLLQIHKNFARKFSYKITNALVCERLHINKYVEQLEILVETTKCREKKCLLLAVLFVAYLNSDDSKKYLCIFDQLNKYYYKNYEDCENYLYLLRNISYYIDDVSVAVQNYEQCLYAFKLKDPVNYNRTVSNYLCYLMKHNFDNSAIAKLDAIAKETQEILEYNDEKYMYLNNNYGIYLMRYTCEDPSAYFSCIPYSTGTTETPYIYAQINLALYYEKVNPAMALYIMRDIQKLVEKTPVPRTKQFYNINLAMIEYSNGIFPQRLIEEIKNKPLRGNMLYAEQICTTYAFMNENNMRLTDEYRDILCLPGYLFYRYFDVKKLLFDL</sequence>